<organism evidence="2 3">
    <name type="scientific">Archangium violaceum Cb vi76</name>
    <dbReference type="NCBI Taxonomy" id="1406225"/>
    <lineage>
        <taxon>Bacteria</taxon>
        <taxon>Pseudomonadati</taxon>
        <taxon>Myxococcota</taxon>
        <taxon>Myxococcia</taxon>
        <taxon>Myxococcales</taxon>
        <taxon>Cystobacterineae</taxon>
        <taxon>Archangiaceae</taxon>
        <taxon>Archangium</taxon>
    </lineage>
</organism>
<protein>
    <recommendedName>
        <fullName evidence="4">SMP-30/Gluconolactonase/LRE-like region domain-containing protein</fullName>
    </recommendedName>
</protein>
<dbReference type="SUPFAM" id="SSF101898">
    <property type="entry name" value="NHL repeat"/>
    <property type="match status" value="1"/>
</dbReference>
<dbReference type="EMBL" id="JPMI01000319">
    <property type="protein sequence ID" value="KFA87939.1"/>
    <property type="molecule type" value="Genomic_DNA"/>
</dbReference>
<dbReference type="RefSeq" id="WP_043410497.1">
    <property type="nucleotide sequence ID" value="NZ_JPMI01000319.1"/>
</dbReference>
<evidence type="ECO:0008006" key="4">
    <source>
        <dbReference type="Google" id="ProtNLM"/>
    </source>
</evidence>
<dbReference type="Proteomes" id="UP000028547">
    <property type="component" value="Unassembled WGS sequence"/>
</dbReference>
<accession>A0A084SHK4</accession>
<comment type="caution">
    <text evidence="2">The sequence shown here is derived from an EMBL/GenBank/DDBJ whole genome shotgun (WGS) entry which is preliminary data.</text>
</comment>
<dbReference type="Gene3D" id="2.130.10.10">
    <property type="entry name" value="YVTN repeat-like/Quinoprotein amine dehydrogenase"/>
    <property type="match status" value="2"/>
</dbReference>
<dbReference type="PROSITE" id="PS51257">
    <property type="entry name" value="PROKAR_LIPOPROTEIN"/>
    <property type="match status" value="1"/>
</dbReference>
<dbReference type="PANTHER" id="PTHR40274">
    <property type="entry name" value="VIRGINIAMYCIN B LYASE"/>
    <property type="match status" value="1"/>
</dbReference>
<evidence type="ECO:0000313" key="3">
    <source>
        <dbReference type="Proteomes" id="UP000028547"/>
    </source>
</evidence>
<gene>
    <name evidence="2" type="ORF">Q664_44505</name>
</gene>
<dbReference type="PANTHER" id="PTHR40274:SF4">
    <property type="entry name" value="BLL1406 PROTEIN"/>
    <property type="match status" value="1"/>
</dbReference>
<sequence length="529" mass="56395">MNGKWLWSAVLAVCFIAGCGVSDGMEQEDTTGLSEVEEARDEGEFLDEEELEAQWKQPFQLIYEEYFGKGAGPEWSIPRTSKSPNGKRRFLGPFNQEEVALQLEDLPAHDEIKVTLELFVLKTWDGNSTCCGPDRWVAQVDGGPVLLDATFSNDDAPFDPEFSQSYPGPYPGGSNPGLTGATEKGTLGYPDESGYGGVGDSIYRLTFTFPHSASGLKLRFTDPPRGDANELWGLDCVRIKVRPKEVKQGDLLVTRNTDSSVLRYDGRTGAFAGVFIPPGSGGLANPQGMTYGPDGNLYIAGFDSRNVLRYDGRTGAFLGVFVTPGSGGLGAPNDLIFGPDGHLYVSDGFFGTNSVLRYDGRTGAFLGVFASGGGLSVPQHLAFGPDGNLFVESVLGNDVLRYDGRTGAPLPAPGQSGAVFIGDIEVVPLAFGPDSKLYVSTTANDVRRYNGRTGALIDVFVPPGSGGLNSANDLVFGPDGNLYLPSFLGDSVFRFNGRTGAFMDLFVPPGSGGLARPISLTFMPSDKAR</sequence>
<feature type="region of interest" description="Disordered" evidence="1">
    <location>
        <begin position="163"/>
        <end position="188"/>
    </location>
</feature>
<reference evidence="2 3" key="1">
    <citation type="submission" date="2014-07" db="EMBL/GenBank/DDBJ databases">
        <title>Draft Genome Sequence of Gephyronic Acid Producer, Cystobacter violaceus Strain Cb vi76.</title>
        <authorList>
            <person name="Stevens D.C."/>
            <person name="Young J."/>
            <person name="Carmichael R."/>
            <person name="Tan J."/>
            <person name="Taylor R.E."/>
        </authorList>
    </citation>
    <scope>NUCLEOTIDE SEQUENCE [LARGE SCALE GENOMIC DNA]</scope>
    <source>
        <strain evidence="2 3">Cb vi76</strain>
    </source>
</reference>
<dbReference type="AlphaFoldDB" id="A0A084SHK4"/>
<dbReference type="CDD" id="cd05819">
    <property type="entry name" value="NHL"/>
    <property type="match status" value="1"/>
</dbReference>
<evidence type="ECO:0000313" key="2">
    <source>
        <dbReference type="EMBL" id="KFA87939.1"/>
    </source>
</evidence>
<dbReference type="InterPro" id="IPR051344">
    <property type="entry name" value="Vgb"/>
</dbReference>
<evidence type="ECO:0000256" key="1">
    <source>
        <dbReference type="SAM" id="MobiDB-lite"/>
    </source>
</evidence>
<proteinExistence type="predicted"/>
<name>A0A084SHK4_9BACT</name>
<dbReference type="InterPro" id="IPR015943">
    <property type="entry name" value="WD40/YVTN_repeat-like_dom_sf"/>
</dbReference>